<gene>
    <name evidence="2" type="ORF">IAB90_03220</name>
</gene>
<feature type="chain" id="PRO_5038963367" description="DUF5050 domain-containing protein" evidence="1">
    <location>
        <begin position="21"/>
        <end position="442"/>
    </location>
</feature>
<evidence type="ECO:0008006" key="4">
    <source>
        <dbReference type="Google" id="ProtNLM"/>
    </source>
</evidence>
<evidence type="ECO:0000313" key="3">
    <source>
        <dbReference type="Proteomes" id="UP000824179"/>
    </source>
</evidence>
<keyword evidence="1" id="KW-0732">Signal</keyword>
<sequence length="442" mass="49120">MKIKFLLPVCLSLVCILCSGCESCYKPPDITGAADDGIWLYSGNYRFRSDLSGRAELVAAIEIGGEVYDDLDVTYCEYAGDDVYMCATYLFNGGVAESVNDCEGNGQGLRGGCLIRYDIGDKTAEVVYDGGAEHPVISVLHYNKNNSGFLLCCENENSEDEYIIVEDGKLARVCDFSFSGSEQRSLIFTDSSIVCFSGKFLKSMSWYDSDWTYTRALDAEIADAEYAGGDIVYLYTHTSFIAEIKKGYDWAFVRQGLYVYDAAGGKLQCLAAASEEQSADIDVETGYYITGSLGIHGINGEYVGFADNYALMHFDTETFTSKFVCDFSAPDADWKFKRVCIENGYLIFEGRDCDVDYNKRAYYNITSNSFVLFPPLLPKERPKGSTGNGEYYFYYNYYPGGLMSSAGWTALHRVHIESGKDDVMWVSGLGEDVYAINAVRAY</sequence>
<dbReference type="EMBL" id="DVHB01000058">
    <property type="protein sequence ID" value="HIR39373.1"/>
    <property type="molecule type" value="Genomic_DNA"/>
</dbReference>
<evidence type="ECO:0000256" key="1">
    <source>
        <dbReference type="SAM" id="SignalP"/>
    </source>
</evidence>
<feature type="signal peptide" evidence="1">
    <location>
        <begin position="1"/>
        <end position="20"/>
    </location>
</feature>
<evidence type="ECO:0000313" key="2">
    <source>
        <dbReference type="EMBL" id="HIR39373.1"/>
    </source>
</evidence>
<reference evidence="2" key="1">
    <citation type="submission" date="2020-10" db="EMBL/GenBank/DDBJ databases">
        <authorList>
            <person name="Gilroy R."/>
        </authorList>
    </citation>
    <scope>NUCLEOTIDE SEQUENCE</scope>
    <source>
        <strain evidence="2">ChiW25-3613</strain>
    </source>
</reference>
<proteinExistence type="predicted"/>
<reference evidence="2" key="2">
    <citation type="journal article" date="2021" name="PeerJ">
        <title>Extensive microbial diversity within the chicken gut microbiome revealed by metagenomics and culture.</title>
        <authorList>
            <person name="Gilroy R."/>
            <person name="Ravi A."/>
            <person name="Getino M."/>
            <person name="Pursley I."/>
            <person name="Horton D.L."/>
            <person name="Alikhan N.F."/>
            <person name="Baker D."/>
            <person name="Gharbi K."/>
            <person name="Hall N."/>
            <person name="Watson M."/>
            <person name="Adriaenssens E.M."/>
            <person name="Foster-Nyarko E."/>
            <person name="Jarju S."/>
            <person name="Secka A."/>
            <person name="Antonio M."/>
            <person name="Oren A."/>
            <person name="Chaudhuri R.R."/>
            <person name="La Ragione R."/>
            <person name="Hildebrand F."/>
            <person name="Pallen M.J."/>
        </authorList>
    </citation>
    <scope>NUCLEOTIDE SEQUENCE</scope>
    <source>
        <strain evidence="2">ChiW25-3613</strain>
    </source>
</reference>
<accession>A0A9D1AFI5</accession>
<dbReference type="Proteomes" id="UP000824179">
    <property type="component" value="Unassembled WGS sequence"/>
</dbReference>
<organism evidence="2 3">
    <name type="scientific">Candidatus Coproplasma stercoripullorum</name>
    <dbReference type="NCBI Taxonomy" id="2840751"/>
    <lineage>
        <taxon>Bacteria</taxon>
        <taxon>Bacillati</taxon>
        <taxon>Bacillota</taxon>
        <taxon>Clostridia</taxon>
        <taxon>Eubacteriales</taxon>
        <taxon>Candidatus Coproplasma</taxon>
    </lineage>
</organism>
<dbReference type="AlphaFoldDB" id="A0A9D1AFI5"/>
<protein>
    <recommendedName>
        <fullName evidence="4">DUF5050 domain-containing protein</fullName>
    </recommendedName>
</protein>
<comment type="caution">
    <text evidence="2">The sequence shown here is derived from an EMBL/GenBank/DDBJ whole genome shotgun (WGS) entry which is preliminary data.</text>
</comment>
<name>A0A9D1AFI5_9FIRM</name>